<reference evidence="1 2" key="1">
    <citation type="submission" date="2020-06" db="EMBL/GenBank/DDBJ databases">
        <authorList>
            <person name="Hwang Y.J."/>
        </authorList>
    </citation>
    <scope>NUCLEOTIDE SEQUENCE [LARGE SCALE GENOMIC DNA]</scope>
    <source>
        <strain evidence="1 2">KUDC8001</strain>
    </source>
</reference>
<proteinExistence type="predicted"/>
<dbReference type="EMBL" id="CP055153">
    <property type="protein sequence ID" value="QMU30817.1"/>
    <property type="molecule type" value="Genomic_DNA"/>
</dbReference>
<evidence type="ECO:0000313" key="1">
    <source>
        <dbReference type="EMBL" id="QMU30817.1"/>
    </source>
</evidence>
<dbReference type="KEGG" id="add:HUW48_23530"/>
<protein>
    <submittedName>
        <fullName evidence="1">Uncharacterized protein</fullName>
    </submittedName>
</protein>
<reference evidence="1 2" key="2">
    <citation type="submission" date="2020-08" db="EMBL/GenBank/DDBJ databases">
        <title>Adhaeribacter dokdonensis sp. nov., isolated from the rhizosphere of Elymus tsukushiensis, a plant native to the Dokdo Islands, Republic of Korea.</title>
        <authorList>
            <person name="Ghim S.Y."/>
        </authorList>
    </citation>
    <scope>NUCLEOTIDE SEQUENCE [LARGE SCALE GENOMIC DNA]</scope>
    <source>
        <strain evidence="1 2">KUDC8001</strain>
    </source>
</reference>
<dbReference type="AlphaFoldDB" id="A0A7L7LDI8"/>
<organism evidence="1 2">
    <name type="scientific">Adhaeribacter radiodurans</name>
    <dbReference type="NCBI Taxonomy" id="2745197"/>
    <lineage>
        <taxon>Bacteria</taxon>
        <taxon>Pseudomonadati</taxon>
        <taxon>Bacteroidota</taxon>
        <taxon>Cytophagia</taxon>
        <taxon>Cytophagales</taxon>
        <taxon>Hymenobacteraceae</taxon>
        <taxon>Adhaeribacter</taxon>
    </lineage>
</organism>
<keyword evidence="2" id="KW-1185">Reference proteome</keyword>
<sequence>MRYLFIGLLVLCSYRGVCQDKAPELTPKKVLGVSYGYWHQSRQDQLFSNRIYKGSAIPNLGVHYQVRKKKHKHQVEFGGQVYALSNNQPPYSFTDGSDSQVYQTEPSTAFTVNLNYQYATRIVAFKKNQLWLGLSAENRINAAFMNYGLSTAFLYTTLSSLGPNIQVERLLSNKNLLNFQVQIPLVYWASRSPYALNDDEFIQNQQSHQTLATLVNLLGDGKVQTISAIQKVNFRANLQHQLTPKYAVTGAYQIELLRLDQPSSLRSVTNAFLIGLNITL</sequence>
<gene>
    <name evidence="1" type="ORF">HUW48_23530</name>
</gene>
<evidence type="ECO:0000313" key="2">
    <source>
        <dbReference type="Proteomes" id="UP000514509"/>
    </source>
</evidence>
<dbReference type="RefSeq" id="WP_182413259.1">
    <property type="nucleotide sequence ID" value="NZ_CP055153.1"/>
</dbReference>
<name>A0A7L7LDI8_9BACT</name>
<accession>A0A7L7LDI8</accession>
<dbReference type="Proteomes" id="UP000514509">
    <property type="component" value="Chromosome"/>
</dbReference>